<organism evidence="1 2">
    <name type="scientific">Staphylococcus equorum</name>
    <dbReference type="NCBI Taxonomy" id="246432"/>
    <lineage>
        <taxon>Bacteria</taxon>
        <taxon>Bacillati</taxon>
        <taxon>Bacillota</taxon>
        <taxon>Bacilli</taxon>
        <taxon>Bacillales</taxon>
        <taxon>Staphylococcaceae</taxon>
        <taxon>Staphylococcus</taxon>
    </lineage>
</organism>
<evidence type="ECO:0000313" key="1">
    <source>
        <dbReference type="EMBL" id="MDK9867066.1"/>
    </source>
</evidence>
<protein>
    <submittedName>
        <fullName evidence="1">Uncharacterized protein</fullName>
    </submittedName>
</protein>
<accession>A0AAW7ALW6</accession>
<evidence type="ECO:0000313" key="2">
    <source>
        <dbReference type="Proteomes" id="UP001174037"/>
    </source>
</evidence>
<dbReference type="AlphaFoldDB" id="A0AAW7ALW6"/>
<reference evidence="1" key="2">
    <citation type="submission" date="2023-03" db="EMBL/GenBank/DDBJ databases">
        <authorList>
            <person name="Vazquez L."/>
            <person name="Rodriguez J."/>
            <person name="Mayo B."/>
            <person name="Florez A.B."/>
        </authorList>
    </citation>
    <scope>NUCLEOTIDE SEQUENCE</scope>
    <source>
        <strain evidence="1">5A3I</strain>
    </source>
</reference>
<reference evidence="1" key="1">
    <citation type="journal article" date="2023" name="Int. J. Mol. Sci.">
        <title>Antibiotic Resistance/Susceptibility Profiles of Staphylococcus equorum Strains from Cheese, and Genome Analysis for Antibiotic Resistance Genes.</title>
        <authorList>
            <person name="Vazquez L."/>
            <person name="Srednik M.E."/>
            <person name="Rodriguez J."/>
            <person name="Florez A.B."/>
            <person name="Mayo B."/>
        </authorList>
    </citation>
    <scope>NUCLEOTIDE SEQUENCE</scope>
    <source>
        <strain evidence="1">5A3I</strain>
    </source>
</reference>
<comment type="caution">
    <text evidence="1">The sequence shown here is derived from an EMBL/GenBank/DDBJ whole genome shotgun (WGS) entry which is preliminary data.</text>
</comment>
<sequence>MSNNIFKAATTKQYELAIHIKERIIHDIDNMEDIKELNELANTNIKKEELLNFFIEKNDFKYFIEQNNINTNSVIVSAMLKLSR</sequence>
<dbReference type="Proteomes" id="UP001174037">
    <property type="component" value="Unassembled WGS sequence"/>
</dbReference>
<dbReference type="EMBL" id="JARGCK010000021">
    <property type="protein sequence ID" value="MDK9867066.1"/>
    <property type="molecule type" value="Genomic_DNA"/>
</dbReference>
<name>A0AAW7ALW6_9STAP</name>
<dbReference type="RefSeq" id="WP_285324495.1">
    <property type="nucleotide sequence ID" value="NZ_JARGCC010000011.1"/>
</dbReference>
<gene>
    <name evidence="1" type="ORF">P1A27_14135</name>
</gene>
<proteinExistence type="predicted"/>